<feature type="domain" description="Aspartate/glutamate/uridylate kinase" evidence="6">
    <location>
        <begin position="3"/>
        <end position="295"/>
    </location>
</feature>
<evidence type="ECO:0000313" key="7">
    <source>
        <dbReference type="EMBL" id="SHF07531.1"/>
    </source>
</evidence>
<proteinExistence type="inferred from homology"/>
<protein>
    <recommendedName>
        <fullName evidence="4 5">Carbamate kinase</fullName>
    </recommendedName>
</protein>
<dbReference type="NCBIfam" id="TIGR00746">
    <property type="entry name" value="arcC"/>
    <property type="match status" value="1"/>
</dbReference>
<evidence type="ECO:0000259" key="6">
    <source>
        <dbReference type="Pfam" id="PF00696"/>
    </source>
</evidence>
<sequence length="313" mass="34424">MKKLAVVAIGGNAMNRPGEKPTAENMFKNIRTTASYLADMIEMDYDIIITHGNGPQVGNLLLQQDIAKDTIPPFPMDVLGAMTQGYLGYMISQELKNILEERKIKRDVATVVTQIVVDKNDPGFQNPTKPVGPFYSEEDAKKMQEEKGWIFKEDAGRGWRRVVPSPIPLDAIEKNTIKDLIENDVIVIAGGGGGIPVIIDENGELKGVEAVIDKDRASALLAKELNADEFIILTAVEKVYLNFNKPEQKALDKITVNEAEKFIEEGHFAKGSMLPKIEACVSFVKDTGKPALITDMEKLKDALEGKTGTKILP</sequence>
<keyword evidence="8" id="KW-1185">Reference proteome</keyword>
<comment type="similarity">
    <text evidence="1 5">Belongs to the carbamate kinase family.</text>
</comment>
<organism evidence="7 8">
    <name type="scientific">Marinitoga hydrogenitolerans (strain DSM 16785 / JCM 12826 / AT1271)</name>
    <dbReference type="NCBI Taxonomy" id="1122195"/>
    <lineage>
        <taxon>Bacteria</taxon>
        <taxon>Thermotogati</taxon>
        <taxon>Thermotogota</taxon>
        <taxon>Thermotogae</taxon>
        <taxon>Petrotogales</taxon>
        <taxon>Petrotogaceae</taxon>
        <taxon>Marinitoga</taxon>
    </lineage>
</organism>
<dbReference type="FunFam" id="3.40.1160.10:FF:000007">
    <property type="entry name" value="Carbamate kinase"/>
    <property type="match status" value="1"/>
</dbReference>
<evidence type="ECO:0000256" key="2">
    <source>
        <dbReference type="ARBA" id="ARBA00022679"/>
    </source>
</evidence>
<dbReference type="PANTHER" id="PTHR30409:SF1">
    <property type="entry name" value="CARBAMATE KINASE-RELATED"/>
    <property type="match status" value="1"/>
</dbReference>
<evidence type="ECO:0000313" key="8">
    <source>
        <dbReference type="Proteomes" id="UP000184334"/>
    </source>
</evidence>
<dbReference type="GO" id="GO:0005829">
    <property type="term" value="C:cytosol"/>
    <property type="evidence" value="ECO:0007669"/>
    <property type="project" value="TreeGrafter"/>
</dbReference>
<dbReference type="AlphaFoldDB" id="A0A1M4YP78"/>
<dbReference type="NCBIfam" id="NF009008">
    <property type="entry name" value="PRK12354.1"/>
    <property type="match status" value="1"/>
</dbReference>
<dbReference type="STRING" id="1122195.SAMN02745164_01732"/>
<dbReference type="RefSeq" id="WP_072865444.1">
    <property type="nucleotide sequence ID" value="NZ_FQUI01000032.1"/>
</dbReference>
<dbReference type="InterPro" id="IPR001048">
    <property type="entry name" value="Asp/Glu/Uridylate_kinase"/>
</dbReference>
<dbReference type="InterPro" id="IPR003964">
    <property type="entry name" value="Carb_kinase"/>
</dbReference>
<evidence type="ECO:0000256" key="1">
    <source>
        <dbReference type="ARBA" id="ARBA00011066"/>
    </source>
</evidence>
<keyword evidence="2 5" id="KW-0808">Transferase</keyword>
<name>A0A1M4YP78_MARH1</name>
<dbReference type="OrthoDB" id="9766717at2"/>
<comment type="caution">
    <text evidence="7">The sequence shown here is derived from an EMBL/GenBank/DDBJ whole genome shotgun (WGS) entry which is preliminary data.</text>
</comment>
<dbReference type="CDD" id="cd04235">
    <property type="entry name" value="AAK_CK"/>
    <property type="match status" value="1"/>
</dbReference>
<dbReference type="GO" id="GO:0008804">
    <property type="term" value="F:carbamate kinase activity"/>
    <property type="evidence" value="ECO:0007669"/>
    <property type="project" value="UniProtKB-UniRule"/>
</dbReference>
<dbReference type="PRINTS" id="PR01469">
    <property type="entry name" value="CARBMTKINASE"/>
</dbReference>
<dbReference type="EMBL" id="FQUI01000032">
    <property type="protein sequence ID" value="SHF07531.1"/>
    <property type="molecule type" value="Genomic_DNA"/>
</dbReference>
<keyword evidence="3 5" id="KW-0418">Kinase</keyword>
<dbReference type="NCBIfam" id="NF009007">
    <property type="entry name" value="PRK12352.1"/>
    <property type="match status" value="1"/>
</dbReference>
<evidence type="ECO:0000256" key="3">
    <source>
        <dbReference type="ARBA" id="ARBA00022777"/>
    </source>
</evidence>
<dbReference type="Proteomes" id="UP000184334">
    <property type="component" value="Unassembled WGS sequence"/>
</dbReference>
<dbReference type="Gene3D" id="3.40.1160.10">
    <property type="entry name" value="Acetylglutamate kinase-like"/>
    <property type="match status" value="1"/>
</dbReference>
<dbReference type="GO" id="GO:0019546">
    <property type="term" value="P:L-arginine deiminase pathway"/>
    <property type="evidence" value="ECO:0007669"/>
    <property type="project" value="TreeGrafter"/>
</dbReference>
<gene>
    <name evidence="7" type="ORF">SAMN02745164_01732</name>
</gene>
<dbReference type="SUPFAM" id="SSF53633">
    <property type="entry name" value="Carbamate kinase-like"/>
    <property type="match status" value="1"/>
</dbReference>
<dbReference type="Pfam" id="PF00696">
    <property type="entry name" value="AA_kinase"/>
    <property type="match status" value="1"/>
</dbReference>
<reference evidence="7" key="1">
    <citation type="submission" date="2016-11" db="EMBL/GenBank/DDBJ databases">
        <authorList>
            <person name="Varghese N."/>
            <person name="Submissions S."/>
        </authorList>
    </citation>
    <scope>NUCLEOTIDE SEQUENCE [LARGE SCALE GENOMIC DNA]</scope>
    <source>
        <strain evidence="7">DSM 16785</strain>
    </source>
</reference>
<accession>A0A1M4YP78</accession>
<evidence type="ECO:0000256" key="5">
    <source>
        <dbReference type="PIRNR" id="PIRNR000723"/>
    </source>
</evidence>
<evidence type="ECO:0000256" key="4">
    <source>
        <dbReference type="NCBIfam" id="TIGR00746"/>
    </source>
</evidence>
<dbReference type="PIRSF" id="PIRSF000723">
    <property type="entry name" value="Carbamate_kin"/>
    <property type="match status" value="1"/>
</dbReference>
<dbReference type="InterPro" id="IPR036393">
    <property type="entry name" value="AceGlu_kinase-like_sf"/>
</dbReference>
<dbReference type="PANTHER" id="PTHR30409">
    <property type="entry name" value="CARBAMATE KINASE"/>
    <property type="match status" value="1"/>
</dbReference>